<dbReference type="InterPro" id="IPR008733">
    <property type="entry name" value="PEX11"/>
</dbReference>
<dbReference type="Pfam" id="PF05648">
    <property type="entry name" value="PEX11"/>
    <property type="match status" value="1"/>
</dbReference>
<evidence type="ECO:0000256" key="1">
    <source>
        <dbReference type="ARBA" id="ARBA00022593"/>
    </source>
</evidence>
<proteinExistence type="predicted"/>
<dbReference type="EMBL" id="HG937693">
    <property type="protein sequence ID" value="CDP35484.1"/>
    <property type="molecule type" value="Genomic_DNA"/>
</dbReference>
<dbReference type="GO" id="GO:0005778">
    <property type="term" value="C:peroxisomal membrane"/>
    <property type="evidence" value="ECO:0007669"/>
    <property type="project" value="UniProtKB-SubCell"/>
</dbReference>
<evidence type="ECO:0000256" key="4">
    <source>
        <dbReference type="ARBA" id="ARBA00046271"/>
    </source>
</evidence>
<protein>
    <submittedName>
        <fullName evidence="5">ARAD1C36652p</fullName>
    </submittedName>
</protein>
<dbReference type="PANTHER" id="PTHR12652">
    <property type="entry name" value="PEROXISOMAL BIOGENESIS FACTOR 11"/>
    <property type="match status" value="1"/>
</dbReference>
<dbReference type="AlphaFoldDB" id="A0A060T3U9"/>
<gene>
    <name evidence="5" type="ORF">GNLVRS02_ARAD1C36652g</name>
</gene>
<dbReference type="PANTHER" id="PTHR12652:SF25">
    <property type="entry name" value="MICROBODY (PEROXISOME) PROLIFERATION PROTEIN PEROXIN 11C (EUROFUNG)"/>
    <property type="match status" value="1"/>
</dbReference>
<evidence type="ECO:0000256" key="2">
    <source>
        <dbReference type="ARBA" id="ARBA00023136"/>
    </source>
</evidence>
<comment type="subcellular location">
    <subcellularLocation>
        <location evidence="4">Peroxisome membrane</location>
    </subcellularLocation>
</comment>
<keyword evidence="1" id="KW-0962">Peroxisome biogenesis</keyword>
<keyword evidence="2" id="KW-0472">Membrane</keyword>
<dbReference type="GO" id="GO:0016559">
    <property type="term" value="P:peroxisome fission"/>
    <property type="evidence" value="ECO:0007669"/>
    <property type="project" value="InterPro"/>
</dbReference>
<evidence type="ECO:0000256" key="3">
    <source>
        <dbReference type="ARBA" id="ARBA00023140"/>
    </source>
</evidence>
<accession>A0A060T3U9</accession>
<dbReference type="PhylomeDB" id="A0A060T3U9"/>
<keyword evidence="3" id="KW-0576">Peroxisome</keyword>
<name>A0A060T3U9_BLAAD</name>
<sequence>MSGKSPEGPKLPGEPKPVPYLNEDRVKAVNNYLKSSADSNLSLIGYPSLLLSALLKRAAKNKQIRLALVYLVSRLKVSPVLADPGRLGSRLRTLYGFTSDIRTFVRVWGSLDYAEWAFSSLKPNVHEDEIAKWVDYIQLVACILYQALENVAYVGSHGIIAMSPRLEARLWAISCMWWALYVQLDFIKLLRRKDKGTKQWWRDFAVNCCYVPLSIHWSTETGFLSDGVVGLLGTFTAYSGAFPRWTALLK</sequence>
<organism evidence="5">
    <name type="scientific">Blastobotrys adeninivorans</name>
    <name type="common">Yeast</name>
    <name type="synonym">Arxula adeninivorans</name>
    <dbReference type="NCBI Taxonomy" id="409370"/>
    <lineage>
        <taxon>Eukaryota</taxon>
        <taxon>Fungi</taxon>
        <taxon>Dikarya</taxon>
        <taxon>Ascomycota</taxon>
        <taxon>Saccharomycotina</taxon>
        <taxon>Dipodascomycetes</taxon>
        <taxon>Dipodascales</taxon>
        <taxon>Trichomonascaceae</taxon>
        <taxon>Blastobotrys</taxon>
    </lineage>
</organism>
<reference evidence="5" key="1">
    <citation type="submission" date="2014-02" db="EMBL/GenBank/DDBJ databases">
        <authorList>
            <person name="Genoscope - CEA"/>
        </authorList>
    </citation>
    <scope>NUCLEOTIDE SEQUENCE</scope>
    <source>
        <strain evidence="5">LS3</strain>
    </source>
</reference>
<reference evidence="5" key="2">
    <citation type="submission" date="2014-06" db="EMBL/GenBank/DDBJ databases">
        <title>The complete genome of Blastobotrys (Arxula) adeninivorans LS3 - a yeast of biotechnological interest.</title>
        <authorList>
            <person name="Kunze G."/>
            <person name="Gaillardin C."/>
            <person name="Czernicka M."/>
            <person name="Durrens P."/>
            <person name="Martin T."/>
            <person name="Boer E."/>
            <person name="Gabaldon T."/>
            <person name="Cruz J."/>
            <person name="Talla E."/>
            <person name="Marck C."/>
            <person name="Goffeau A."/>
            <person name="Barbe V."/>
            <person name="Baret P."/>
            <person name="Baronian K."/>
            <person name="Beier S."/>
            <person name="Bleykasten C."/>
            <person name="Bode R."/>
            <person name="Casaregola S."/>
            <person name="Despons L."/>
            <person name="Fairhead C."/>
            <person name="Giersberg M."/>
            <person name="Gierski P."/>
            <person name="Hahnel U."/>
            <person name="Hartmann A."/>
            <person name="Jankowska D."/>
            <person name="Jubin C."/>
            <person name="Jung P."/>
            <person name="Lafontaine I."/>
            <person name="Leh-Louis V."/>
            <person name="Lemaire M."/>
            <person name="Marcet-Houben M."/>
            <person name="Mascher M."/>
            <person name="Morel G."/>
            <person name="Richard G.-F."/>
            <person name="Riechen J."/>
            <person name="Sacerdot C."/>
            <person name="Sarkar A."/>
            <person name="Savel G."/>
            <person name="Schacherer J."/>
            <person name="Sherman D."/>
            <person name="Straub M.-L."/>
            <person name="Stein N."/>
            <person name="Thierry A."/>
            <person name="Trautwein-Schult A."/>
            <person name="Westhof E."/>
            <person name="Worch S."/>
            <person name="Dujon B."/>
            <person name="Souciet J.-L."/>
            <person name="Wincker P."/>
            <person name="Scholz U."/>
            <person name="Neuveglise N."/>
        </authorList>
    </citation>
    <scope>NUCLEOTIDE SEQUENCE</scope>
    <source>
        <strain evidence="5">LS3</strain>
    </source>
</reference>
<evidence type="ECO:0000313" key="5">
    <source>
        <dbReference type="EMBL" id="CDP35484.1"/>
    </source>
</evidence>